<gene>
    <name evidence="3" type="ORF">J5Y03_12285</name>
</gene>
<feature type="transmembrane region" description="Helical" evidence="2">
    <location>
        <begin position="15"/>
        <end position="38"/>
    </location>
</feature>
<keyword evidence="1" id="KW-0175">Coiled coil</keyword>
<name>A0A940NK66_9BACI</name>
<keyword evidence="2" id="KW-0472">Membrane</keyword>
<organism evidence="3 4">
    <name type="scientific">Gottfriedia endophytica</name>
    <dbReference type="NCBI Taxonomy" id="2820819"/>
    <lineage>
        <taxon>Bacteria</taxon>
        <taxon>Bacillati</taxon>
        <taxon>Bacillota</taxon>
        <taxon>Bacilli</taxon>
        <taxon>Bacillales</taxon>
        <taxon>Bacillaceae</taxon>
        <taxon>Gottfriedia</taxon>
    </lineage>
</organism>
<evidence type="ECO:0000256" key="1">
    <source>
        <dbReference type="SAM" id="Coils"/>
    </source>
</evidence>
<accession>A0A940NK66</accession>
<evidence type="ECO:0000313" key="4">
    <source>
        <dbReference type="Proteomes" id="UP000682134"/>
    </source>
</evidence>
<dbReference type="AlphaFoldDB" id="A0A940NK66"/>
<feature type="coiled-coil region" evidence="1">
    <location>
        <begin position="79"/>
        <end position="139"/>
    </location>
</feature>
<sequence>MGYKNRGSDPTCLLWILRIISIFCLFGGFYIPFVLFLVTDSIRMYAWWKKDQEYIARMKKWKYEEELKFQMMLDTLTTKSLVTEKIEAFKKNIARLEKEIIDNKDMYERFKIFDDKKKIESNEKILKEYENKLKQVEKKLLEMED</sequence>
<protein>
    <submittedName>
        <fullName evidence="3">Uncharacterized protein</fullName>
    </submittedName>
</protein>
<dbReference type="EMBL" id="JAGIYQ010000007">
    <property type="protein sequence ID" value="MBP0725950.1"/>
    <property type="molecule type" value="Genomic_DNA"/>
</dbReference>
<proteinExistence type="predicted"/>
<keyword evidence="4" id="KW-1185">Reference proteome</keyword>
<evidence type="ECO:0000256" key="2">
    <source>
        <dbReference type="SAM" id="Phobius"/>
    </source>
</evidence>
<keyword evidence="2" id="KW-1133">Transmembrane helix</keyword>
<dbReference type="Proteomes" id="UP000682134">
    <property type="component" value="Unassembled WGS sequence"/>
</dbReference>
<comment type="caution">
    <text evidence="3">The sequence shown here is derived from an EMBL/GenBank/DDBJ whole genome shotgun (WGS) entry which is preliminary data.</text>
</comment>
<dbReference type="RefSeq" id="WP_209406043.1">
    <property type="nucleotide sequence ID" value="NZ_JAGIYQ010000007.1"/>
</dbReference>
<keyword evidence="2" id="KW-0812">Transmembrane</keyword>
<reference evidence="3" key="1">
    <citation type="submission" date="2021-04" db="EMBL/GenBank/DDBJ databases">
        <title>Genome seq and assembly of Bacillus sp.</title>
        <authorList>
            <person name="Chhetri G."/>
        </authorList>
    </citation>
    <scope>NUCLEOTIDE SEQUENCE</scope>
    <source>
        <strain evidence="3">RG28</strain>
    </source>
</reference>
<evidence type="ECO:0000313" key="3">
    <source>
        <dbReference type="EMBL" id="MBP0725950.1"/>
    </source>
</evidence>